<organism evidence="3 4">
    <name type="scientific">Streptomyces axinellae</name>
    <dbReference type="NCBI Taxonomy" id="552788"/>
    <lineage>
        <taxon>Bacteria</taxon>
        <taxon>Bacillati</taxon>
        <taxon>Actinomycetota</taxon>
        <taxon>Actinomycetes</taxon>
        <taxon>Kitasatosporales</taxon>
        <taxon>Streptomycetaceae</taxon>
        <taxon>Streptomyces</taxon>
    </lineage>
</organism>
<gene>
    <name evidence="3" type="ORF">GCM10009863_19330</name>
</gene>
<feature type="chain" id="PRO_5045589771" description="Lipoprotein" evidence="2">
    <location>
        <begin position="31"/>
        <end position="410"/>
    </location>
</feature>
<dbReference type="EMBL" id="BAAARJ010000005">
    <property type="protein sequence ID" value="GAA2605948.1"/>
    <property type="molecule type" value="Genomic_DNA"/>
</dbReference>
<keyword evidence="4" id="KW-1185">Reference proteome</keyword>
<comment type="caution">
    <text evidence="3">The sequence shown here is derived from an EMBL/GenBank/DDBJ whole genome shotgun (WGS) entry which is preliminary data.</text>
</comment>
<evidence type="ECO:0008006" key="5">
    <source>
        <dbReference type="Google" id="ProtNLM"/>
    </source>
</evidence>
<evidence type="ECO:0000313" key="3">
    <source>
        <dbReference type="EMBL" id="GAA2605948.1"/>
    </source>
</evidence>
<dbReference type="Proteomes" id="UP001501447">
    <property type="component" value="Unassembled WGS sequence"/>
</dbReference>
<dbReference type="InterPro" id="IPR011330">
    <property type="entry name" value="Glyco_hydro/deAcase_b/a-brl"/>
</dbReference>
<proteinExistence type="predicted"/>
<accession>A0ABP6C7E6</accession>
<dbReference type="PANTHER" id="PTHR45985:SF3">
    <property type="entry name" value="CHITIN DEACETYLASE-LIKE 4"/>
    <property type="match status" value="1"/>
</dbReference>
<feature type="region of interest" description="Disordered" evidence="1">
    <location>
        <begin position="28"/>
        <end position="81"/>
    </location>
</feature>
<sequence>MTATRRRPALTATVLAALALSLAVSGCSDGASTGKPDDAPRPAPEARPQIKARLIGDGSTSFTGRQPLQPHPRKLSPGKKPPQFVVFSWDGAGEDNKKLFSRFRRAGKKYGAAQTYFLSGVYALPEDQAKRYFPPGRARGASDIGYLKKKNVRATLKQVRQAWLDGSEIGTHFNGHFCGPGGVGSWSVEQWKSEIRQARWFVQNWKTTTGWKRAAALPFNYRREMVGGRTPCLEGQENLLKAAREMGFRYDSSGNGTQVWPAKRNGLWDMPLQQVPVPGRKFETLSMDYNFLANQSGTVNGPVSRRPTYEWQMREGLLQGFRRAYQGNRAPLIVGNHFEDWNGGVYMDAVEDVMKKVCPKKGVRCVSFRQLADWLDAQDPRVLAKLRTLEVGEKPAGGWRSFLTVAKPRG</sequence>
<dbReference type="PROSITE" id="PS51257">
    <property type="entry name" value="PROKAR_LIPOPROTEIN"/>
    <property type="match status" value="1"/>
</dbReference>
<keyword evidence="2" id="KW-0732">Signal</keyword>
<protein>
    <recommendedName>
        <fullName evidence="5">Lipoprotein</fullName>
    </recommendedName>
</protein>
<feature type="signal peptide" evidence="2">
    <location>
        <begin position="1"/>
        <end position="30"/>
    </location>
</feature>
<evidence type="ECO:0000256" key="1">
    <source>
        <dbReference type="SAM" id="MobiDB-lite"/>
    </source>
</evidence>
<dbReference type="Gene3D" id="3.20.20.370">
    <property type="entry name" value="Glycoside hydrolase/deacetylase"/>
    <property type="match status" value="1"/>
</dbReference>
<reference evidence="4" key="1">
    <citation type="journal article" date="2019" name="Int. J. Syst. Evol. Microbiol.">
        <title>The Global Catalogue of Microorganisms (GCM) 10K type strain sequencing project: providing services to taxonomists for standard genome sequencing and annotation.</title>
        <authorList>
            <consortium name="The Broad Institute Genomics Platform"/>
            <consortium name="The Broad Institute Genome Sequencing Center for Infectious Disease"/>
            <person name="Wu L."/>
            <person name="Ma J."/>
        </authorList>
    </citation>
    <scope>NUCLEOTIDE SEQUENCE [LARGE SCALE GENOMIC DNA]</scope>
    <source>
        <strain evidence="4">JCM 16373</strain>
    </source>
</reference>
<evidence type="ECO:0000313" key="4">
    <source>
        <dbReference type="Proteomes" id="UP001501447"/>
    </source>
</evidence>
<dbReference type="PANTHER" id="PTHR45985">
    <property type="match status" value="1"/>
</dbReference>
<dbReference type="SUPFAM" id="SSF88713">
    <property type="entry name" value="Glycoside hydrolase/deacetylase"/>
    <property type="match status" value="1"/>
</dbReference>
<dbReference type="RefSeq" id="WP_344564181.1">
    <property type="nucleotide sequence ID" value="NZ_BAAARJ010000005.1"/>
</dbReference>
<dbReference type="InterPro" id="IPR052740">
    <property type="entry name" value="CE4"/>
</dbReference>
<name>A0ABP6C7E6_9ACTN</name>
<evidence type="ECO:0000256" key="2">
    <source>
        <dbReference type="SAM" id="SignalP"/>
    </source>
</evidence>